<protein>
    <submittedName>
        <fullName evidence="3">Transcriptional regulator, contains XRE-family HTH domain</fullName>
    </submittedName>
</protein>
<evidence type="ECO:0000313" key="4">
    <source>
        <dbReference type="Proteomes" id="UP000183263"/>
    </source>
</evidence>
<reference evidence="3 4" key="1">
    <citation type="submission" date="2016-10" db="EMBL/GenBank/DDBJ databases">
        <authorList>
            <person name="de Groot N.N."/>
        </authorList>
    </citation>
    <scope>NUCLEOTIDE SEQUENCE [LARGE SCALE GENOMIC DNA]</scope>
    <source>
        <strain evidence="3 4">DSM 44892</strain>
    </source>
</reference>
<proteinExistence type="predicted"/>
<dbReference type="Gene3D" id="2.60.120.10">
    <property type="entry name" value="Jelly Rolls"/>
    <property type="match status" value="1"/>
</dbReference>
<dbReference type="AlphaFoldDB" id="A0A1G8L5K4"/>
<dbReference type="SMART" id="SM00530">
    <property type="entry name" value="HTH_XRE"/>
    <property type="match status" value="1"/>
</dbReference>
<evidence type="ECO:0000313" key="3">
    <source>
        <dbReference type="EMBL" id="SDI50480.1"/>
    </source>
</evidence>
<dbReference type="CDD" id="cd02209">
    <property type="entry name" value="cupin_XRE_C"/>
    <property type="match status" value="1"/>
</dbReference>
<dbReference type="Proteomes" id="UP000183263">
    <property type="component" value="Unassembled WGS sequence"/>
</dbReference>
<dbReference type="Gene3D" id="1.10.260.40">
    <property type="entry name" value="lambda repressor-like DNA-binding domains"/>
    <property type="match status" value="1"/>
</dbReference>
<dbReference type="CDD" id="cd00093">
    <property type="entry name" value="HTH_XRE"/>
    <property type="match status" value="1"/>
</dbReference>
<dbReference type="SUPFAM" id="SSF47413">
    <property type="entry name" value="lambda repressor-like DNA-binding domains"/>
    <property type="match status" value="1"/>
</dbReference>
<dbReference type="SUPFAM" id="SSF51182">
    <property type="entry name" value="RmlC-like cupins"/>
    <property type="match status" value="1"/>
</dbReference>
<dbReference type="InterPro" id="IPR014710">
    <property type="entry name" value="RmlC-like_jellyroll"/>
</dbReference>
<keyword evidence="1" id="KW-0238">DNA-binding</keyword>
<evidence type="ECO:0000256" key="1">
    <source>
        <dbReference type="ARBA" id="ARBA00023125"/>
    </source>
</evidence>
<organism evidence="3 4">
    <name type="scientific">Rhodococcus triatomae</name>
    <dbReference type="NCBI Taxonomy" id="300028"/>
    <lineage>
        <taxon>Bacteria</taxon>
        <taxon>Bacillati</taxon>
        <taxon>Actinomycetota</taxon>
        <taxon>Actinomycetes</taxon>
        <taxon>Mycobacteriales</taxon>
        <taxon>Nocardiaceae</taxon>
        <taxon>Rhodococcus</taxon>
    </lineage>
</organism>
<dbReference type="PANTHER" id="PTHR46797">
    <property type="entry name" value="HTH-TYPE TRANSCRIPTIONAL REGULATOR"/>
    <property type="match status" value="1"/>
</dbReference>
<dbReference type="RefSeq" id="WP_246442231.1">
    <property type="nucleotide sequence ID" value="NZ_CP048813.1"/>
</dbReference>
<evidence type="ECO:0000259" key="2">
    <source>
        <dbReference type="PROSITE" id="PS50943"/>
    </source>
</evidence>
<dbReference type="PANTHER" id="PTHR46797:SF1">
    <property type="entry name" value="METHYLPHOSPHONATE SYNTHASE"/>
    <property type="match status" value="1"/>
</dbReference>
<dbReference type="Pfam" id="PF01381">
    <property type="entry name" value="HTH_3"/>
    <property type="match status" value="1"/>
</dbReference>
<keyword evidence="4" id="KW-1185">Reference proteome</keyword>
<dbReference type="InterPro" id="IPR050807">
    <property type="entry name" value="TransReg_Diox_bact_type"/>
</dbReference>
<feature type="domain" description="HTH cro/C1-type" evidence="2">
    <location>
        <begin position="26"/>
        <end position="80"/>
    </location>
</feature>
<gene>
    <name evidence="3" type="ORF">SAMN05444695_10857</name>
</gene>
<dbReference type="PROSITE" id="PS50943">
    <property type="entry name" value="HTH_CROC1"/>
    <property type="match status" value="1"/>
</dbReference>
<dbReference type="InterPro" id="IPR013096">
    <property type="entry name" value="Cupin_2"/>
</dbReference>
<dbReference type="Pfam" id="PF07883">
    <property type="entry name" value="Cupin_2"/>
    <property type="match status" value="1"/>
</dbReference>
<dbReference type="EMBL" id="FNDN01000008">
    <property type="protein sequence ID" value="SDI50480.1"/>
    <property type="molecule type" value="Genomic_DNA"/>
</dbReference>
<dbReference type="GO" id="GO:0003700">
    <property type="term" value="F:DNA-binding transcription factor activity"/>
    <property type="evidence" value="ECO:0007669"/>
    <property type="project" value="TreeGrafter"/>
</dbReference>
<name>A0A1G8L5K4_9NOCA</name>
<dbReference type="InterPro" id="IPR011051">
    <property type="entry name" value="RmlC_Cupin_sf"/>
</dbReference>
<accession>A0A1G8L5K4</accession>
<dbReference type="GO" id="GO:0005829">
    <property type="term" value="C:cytosol"/>
    <property type="evidence" value="ECO:0007669"/>
    <property type="project" value="TreeGrafter"/>
</dbReference>
<dbReference type="GO" id="GO:0003677">
    <property type="term" value="F:DNA binding"/>
    <property type="evidence" value="ECO:0007669"/>
    <property type="project" value="UniProtKB-KW"/>
</dbReference>
<dbReference type="InterPro" id="IPR010982">
    <property type="entry name" value="Lambda_DNA-bd_dom_sf"/>
</dbReference>
<sequence>MASPGKAGVTAERGVARSDAHLGAAIRARRRELGRTLVQVALATGLSHPFLSQIERGLARPSMRSLYLIADALETTQQSLLARGAPSELTGSTVAATARPDADQGVHEARLVDHDPAGADVTEIIVESREFEAFFVHDRRELVYVVSGAIEVELLAPGVGATPVSEFHTLSARESIAYPGGTQHRHRRVGDGLAIVVLVHSGTEFTTP</sequence>
<dbReference type="InterPro" id="IPR001387">
    <property type="entry name" value="Cro/C1-type_HTH"/>
</dbReference>